<organism evidence="2 3">
    <name type="scientific">Paenibacillus provencensis</name>
    <dbReference type="NCBI Taxonomy" id="441151"/>
    <lineage>
        <taxon>Bacteria</taxon>
        <taxon>Bacillati</taxon>
        <taxon>Bacillota</taxon>
        <taxon>Bacilli</taxon>
        <taxon>Bacillales</taxon>
        <taxon>Paenibacillaceae</taxon>
        <taxon>Paenibacillus</taxon>
    </lineage>
</organism>
<proteinExistence type="predicted"/>
<evidence type="ECO:0000313" key="2">
    <source>
        <dbReference type="EMBL" id="MFD1129681.1"/>
    </source>
</evidence>
<keyword evidence="3" id="KW-1185">Reference proteome</keyword>
<gene>
    <name evidence="2" type="ORF">ACFQ3J_16030</name>
</gene>
<dbReference type="Proteomes" id="UP001597169">
    <property type="component" value="Unassembled WGS sequence"/>
</dbReference>
<sequence length="136" mass="15920">MRIQKGFMILCLLLLTACQAEPVQPPLRTTLSELYPGIISNADRIRLIDGSSGHRIWINDSVEVQEWINQIKDVEWVPEEPQEGAVGNIYRMELYEGEDMKLKFTPQQMDRIYYVSDPKFMESVNSLFEEKFEKDF</sequence>
<comment type="caution">
    <text evidence="2">The sequence shown here is derived from an EMBL/GenBank/DDBJ whole genome shotgun (WGS) entry which is preliminary data.</text>
</comment>
<evidence type="ECO:0000313" key="3">
    <source>
        <dbReference type="Proteomes" id="UP001597169"/>
    </source>
</evidence>
<evidence type="ECO:0000256" key="1">
    <source>
        <dbReference type="SAM" id="SignalP"/>
    </source>
</evidence>
<accession>A0ABW3QAR9</accession>
<keyword evidence="1" id="KW-0732">Signal</keyword>
<feature type="signal peptide" evidence="1">
    <location>
        <begin position="1"/>
        <end position="20"/>
    </location>
</feature>
<dbReference type="EMBL" id="JBHTKX010000001">
    <property type="protein sequence ID" value="MFD1129681.1"/>
    <property type="molecule type" value="Genomic_DNA"/>
</dbReference>
<feature type="chain" id="PRO_5046597235" evidence="1">
    <location>
        <begin position="21"/>
        <end position="136"/>
    </location>
</feature>
<protein>
    <submittedName>
        <fullName evidence="2">Uncharacterized protein</fullName>
    </submittedName>
</protein>
<name>A0ABW3QAR9_9BACL</name>
<dbReference type="RefSeq" id="WP_091160551.1">
    <property type="nucleotide sequence ID" value="NZ_JBHTKX010000001.1"/>
</dbReference>
<reference evidence="3" key="1">
    <citation type="journal article" date="2019" name="Int. J. Syst. Evol. Microbiol.">
        <title>The Global Catalogue of Microorganisms (GCM) 10K type strain sequencing project: providing services to taxonomists for standard genome sequencing and annotation.</title>
        <authorList>
            <consortium name="The Broad Institute Genomics Platform"/>
            <consortium name="The Broad Institute Genome Sequencing Center for Infectious Disease"/>
            <person name="Wu L."/>
            <person name="Ma J."/>
        </authorList>
    </citation>
    <scope>NUCLEOTIDE SEQUENCE [LARGE SCALE GENOMIC DNA]</scope>
    <source>
        <strain evidence="3">CCUG 53519</strain>
    </source>
</reference>
<dbReference type="PROSITE" id="PS51257">
    <property type="entry name" value="PROKAR_LIPOPROTEIN"/>
    <property type="match status" value="1"/>
</dbReference>